<gene>
    <name evidence="1" type="ORF">ANANG_G00184130</name>
</gene>
<name>A0A9D3RXM0_ANGAN</name>
<sequence length="95" mass="10721">RVLPQPVNALLGQVLLQGLKLSWVIIPFLCSDKRLLRRCNETLVFQVISKEVFPVVSILKEPSCGPGLIIPLTAVHPLHSVHTWREKTHTVNMHI</sequence>
<organism evidence="1 2">
    <name type="scientific">Anguilla anguilla</name>
    <name type="common">European freshwater eel</name>
    <name type="synonym">Muraena anguilla</name>
    <dbReference type="NCBI Taxonomy" id="7936"/>
    <lineage>
        <taxon>Eukaryota</taxon>
        <taxon>Metazoa</taxon>
        <taxon>Chordata</taxon>
        <taxon>Craniata</taxon>
        <taxon>Vertebrata</taxon>
        <taxon>Euteleostomi</taxon>
        <taxon>Actinopterygii</taxon>
        <taxon>Neopterygii</taxon>
        <taxon>Teleostei</taxon>
        <taxon>Anguilliformes</taxon>
        <taxon>Anguillidae</taxon>
        <taxon>Anguilla</taxon>
    </lineage>
</organism>
<proteinExistence type="predicted"/>
<dbReference type="AlphaFoldDB" id="A0A9D3RXM0"/>
<reference evidence="1" key="1">
    <citation type="submission" date="2021-01" db="EMBL/GenBank/DDBJ databases">
        <title>A chromosome-scale assembly of European eel, Anguilla anguilla.</title>
        <authorList>
            <person name="Henkel C."/>
            <person name="Jong-Raadsen S.A."/>
            <person name="Dufour S."/>
            <person name="Weltzien F.-A."/>
            <person name="Palstra A.P."/>
            <person name="Pelster B."/>
            <person name="Spaink H.P."/>
            <person name="Van Den Thillart G.E."/>
            <person name="Jansen H."/>
            <person name="Zahm M."/>
            <person name="Klopp C."/>
            <person name="Cedric C."/>
            <person name="Louis A."/>
            <person name="Berthelot C."/>
            <person name="Parey E."/>
            <person name="Roest Crollius H."/>
            <person name="Montfort J."/>
            <person name="Robinson-Rechavi M."/>
            <person name="Bucao C."/>
            <person name="Bouchez O."/>
            <person name="Gislard M."/>
            <person name="Lluch J."/>
            <person name="Milhes M."/>
            <person name="Lampietro C."/>
            <person name="Lopez Roques C."/>
            <person name="Donnadieu C."/>
            <person name="Braasch I."/>
            <person name="Desvignes T."/>
            <person name="Postlethwait J."/>
            <person name="Bobe J."/>
            <person name="Guiguen Y."/>
            <person name="Dirks R."/>
        </authorList>
    </citation>
    <scope>NUCLEOTIDE SEQUENCE</scope>
    <source>
        <strain evidence="1">Tag_6206</strain>
        <tissue evidence="1">Liver</tissue>
    </source>
</reference>
<dbReference type="Proteomes" id="UP001044222">
    <property type="component" value="Chromosome 9"/>
</dbReference>
<comment type="caution">
    <text evidence="1">The sequence shown here is derived from an EMBL/GenBank/DDBJ whole genome shotgun (WGS) entry which is preliminary data.</text>
</comment>
<protein>
    <submittedName>
        <fullName evidence="1">Uncharacterized protein</fullName>
    </submittedName>
</protein>
<evidence type="ECO:0000313" key="2">
    <source>
        <dbReference type="Proteomes" id="UP001044222"/>
    </source>
</evidence>
<keyword evidence="2" id="KW-1185">Reference proteome</keyword>
<dbReference type="EMBL" id="JAFIRN010000009">
    <property type="protein sequence ID" value="KAG5843027.1"/>
    <property type="molecule type" value="Genomic_DNA"/>
</dbReference>
<feature type="non-terminal residue" evidence="1">
    <location>
        <position position="1"/>
    </location>
</feature>
<accession>A0A9D3RXM0</accession>
<evidence type="ECO:0000313" key="1">
    <source>
        <dbReference type="EMBL" id="KAG5843027.1"/>
    </source>
</evidence>